<keyword evidence="5 11" id="KW-0067">ATP-binding</keyword>
<dbReference type="GO" id="GO:0043138">
    <property type="term" value="F:3'-5' DNA helicase activity"/>
    <property type="evidence" value="ECO:0007669"/>
    <property type="project" value="UniProtKB-EC"/>
</dbReference>
<dbReference type="Proteomes" id="UP000799437">
    <property type="component" value="Unassembled WGS sequence"/>
</dbReference>
<sequence length="1021" mass="113261">MDALLDGLNAAQHRAVTSPASVLQVLAPPGSGKTKTLTARVAYHLLEHKYRPWDLVVCTFTIKAAREMRDRICGLVGEKTAAKLVLGTFHSVARRYLVSYGQHIGIAKNFGIADSADSIAIIKRIVKRRNYGVDPKGARARISGMKAKNIKSGQTNPKGVDQQEFAAVYEEYEETLKSSNLLDYDDLLLRCVDLLIEYPQCVNNVEVVLIDEFQDTNNVQYKLMGLLAQRHNRITIVGDPDQSIYGFRSAEIKNLNQMQAQWHDTIVINLEENYRSSGAILASAMTVIEQDKARPQKRLLATHSVGEMPVFRKLPTAMDEAKWLVAEIKRVHILTGRLLTYNDFAVLLRSAALSNSIERELGRAGIPYRMVGGHRFFDRVEVKIILDYLRVINHPDHNDAVLRTINTPSRKVGEETCKKLLAEAEEKKTSLWRLALGSAQGTSKPRTAISKPAQKGIESFVNIILTSQKRLDGLENQDGGLFDLMVHLLKKLSFEEYLKKQYPETEEFGSRWDNVQELMTLATGMSMDDAVNDNEALPVIDAAEQRERSQAADALTTFLSNVALSTEVEKSEGEATPQVTISTIHGAKGLEWPVVFIPAAYKGSIPHSRAEDHDEERRLLYVGMTRAQALLYISCPMRSSQYQDTELSPFLDSTDNMARQGPPITFTATQGFARVLRRACPAEQTLHQAQTEVDRLEDDAYPLDGESCNPEGSYWVGDRNANASDFSRREKVDDDHGFKGNRWNERASTTNTNVATSINQMQHFSVASTTMNSGFMSAGMAWTQQREQEQAKKVQQAINRSVSSSLHEFNQRPALKTQGSGQGNIKSFFGPPRRTLGPSSAHGRSTPARPATGGAEKGSSQGPGTFTPTPTGLAAMRRPNREIQALQDISNTSASQPPRSLQPADNSVRKPRLTPMDNRPRKRPHSESESETPRYILLSSSPAPPEDSERGNAPTEGHAGNAMGSREEDIRVELIARPTGFRPASTLHRTSVGQRPNVAPQRKTLGVKRSMNGWSARMAKQ</sequence>
<evidence type="ECO:0000259" key="14">
    <source>
        <dbReference type="PROSITE" id="PS51217"/>
    </source>
</evidence>
<evidence type="ECO:0000259" key="13">
    <source>
        <dbReference type="PROSITE" id="PS51198"/>
    </source>
</evidence>
<protein>
    <recommendedName>
        <fullName evidence="9">DNA 3'-5' helicase</fullName>
        <ecNumber evidence="9">5.6.2.4</ecNumber>
    </recommendedName>
</protein>
<evidence type="ECO:0000256" key="6">
    <source>
        <dbReference type="ARBA" id="ARBA00023125"/>
    </source>
</evidence>
<dbReference type="EC" id="5.6.2.4" evidence="9"/>
<evidence type="ECO:0000256" key="9">
    <source>
        <dbReference type="ARBA" id="ARBA00034808"/>
    </source>
</evidence>
<evidence type="ECO:0000256" key="10">
    <source>
        <dbReference type="ARBA" id="ARBA00048988"/>
    </source>
</evidence>
<dbReference type="OrthoDB" id="1470711at2759"/>
<evidence type="ECO:0000256" key="3">
    <source>
        <dbReference type="ARBA" id="ARBA00022801"/>
    </source>
</evidence>
<dbReference type="GO" id="GO:0000725">
    <property type="term" value="P:recombinational repair"/>
    <property type="evidence" value="ECO:0007669"/>
    <property type="project" value="TreeGrafter"/>
</dbReference>
<keyword evidence="7" id="KW-0413">Isomerase</keyword>
<comment type="catalytic activity">
    <reaction evidence="10">
        <text>ATP + H2O = ADP + phosphate + H(+)</text>
        <dbReference type="Rhea" id="RHEA:13065"/>
        <dbReference type="ChEBI" id="CHEBI:15377"/>
        <dbReference type="ChEBI" id="CHEBI:15378"/>
        <dbReference type="ChEBI" id="CHEBI:30616"/>
        <dbReference type="ChEBI" id="CHEBI:43474"/>
        <dbReference type="ChEBI" id="CHEBI:456216"/>
        <dbReference type="EC" id="5.6.2.4"/>
    </reaction>
</comment>
<keyword evidence="2 11" id="KW-0547">Nucleotide-binding</keyword>
<dbReference type="InterPro" id="IPR014016">
    <property type="entry name" value="UvrD-like_ATP-bd"/>
</dbReference>
<dbReference type="PROSITE" id="PS51217">
    <property type="entry name" value="UVRD_HELICASE_CTER"/>
    <property type="match status" value="1"/>
</dbReference>
<dbReference type="RefSeq" id="XP_033597475.1">
    <property type="nucleotide sequence ID" value="XM_033739065.1"/>
</dbReference>
<accession>A0A6A6VZ42</accession>
<evidence type="ECO:0000256" key="7">
    <source>
        <dbReference type="ARBA" id="ARBA00023235"/>
    </source>
</evidence>
<dbReference type="PANTHER" id="PTHR11070:SF2">
    <property type="entry name" value="ATP-DEPENDENT DNA HELICASE SRS2"/>
    <property type="match status" value="1"/>
</dbReference>
<dbReference type="GeneID" id="54480119"/>
<dbReference type="GO" id="GO:0005524">
    <property type="term" value="F:ATP binding"/>
    <property type="evidence" value="ECO:0007669"/>
    <property type="project" value="UniProtKB-UniRule"/>
</dbReference>
<dbReference type="PROSITE" id="PS51198">
    <property type="entry name" value="UVRD_HELICASE_ATP_BIND"/>
    <property type="match status" value="1"/>
</dbReference>
<dbReference type="Pfam" id="PF00580">
    <property type="entry name" value="UvrD-helicase"/>
    <property type="match status" value="1"/>
</dbReference>
<evidence type="ECO:0000256" key="1">
    <source>
        <dbReference type="ARBA" id="ARBA00009922"/>
    </source>
</evidence>
<dbReference type="GO" id="GO:0016787">
    <property type="term" value="F:hydrolase activity"/>
    <property type="evidence" value="ECO:0007669"/>
    <property type="project" value="UniProtKB-UniRule"/>
</dbReference>
<dbReference type="Gene3D" id="1.10.486.10">
    <property type="entry name" value="PCRA, domain 4"/>
    <property type="match status" value="1"/>
</dbReference>
<dbReference type="SUPFAM" id="SSF52540">
    <property type="entry name" value="P-loop containing nucleoside triphosphate hydrolases"/>
    <property type="match status" value="1"/>
</dbReference>
<feature type="region of interest" description="Disordered" evidence="12">
    <location>
        <begin position="979"/>
        <end position="1021"/>
    </location>
</feature>
<dbReference type="AlphaFoldDB" id="A0A6A6VZ42"/>
<feature type="domain" description="UvrD-like helicase ATP-binding" evidence="13">
    <location>
        <begin position="6"/>
        <end position="277"/>
    </location>
</feature>
<dbReference type="CDD" id="cd17932">
    <property type="entry name" value="DEXQc_UvrD"/>
    <property type="match status" value="1"/>
</dbReference>
<feature type="compositionally biased region" description="Low complexity" evidence="12">
    <location>
        <begin position="862"/>
        <end position="872"/>
    </location>
</feature>
<feature type="region of interest" description="Disordered" evidence="12">
    <location>
        <begin position="804"/>
        <end position="873"/>
    </location>
</feature>
<dbReference type="GO" id="GO:0005634">
    <property type="term" value="C:nucleus"/>
    <property type="evidence" value="ECO:0007669"/>
    <property type="project" value="TreeGrafter"/>
</dbReference>
<evidence type="ECO:0000313" key="16">
    <source>
        <dbReference type="Proteomes" id="UP000799437"/>
    </source>
</evidence>
<dbReference type="InterPro" id="IPR014017">
    <property type="entry name" value="DNA_helicase_UvrD-like_C"/>
</dbReference>
<dbReference type="EMBL" id="ML996578">
    <property type="protein sequence ID" value="KAF2755024.1"/>
    <property type="molecule type" value="Genomic_DNA"/>
</dbReference>
<keyword evidence="3 11" id="KW-0378">Hydrolase</keyword>
<feature type="binding site" evidence="11">
    <location>
        <begin position="27"/>
        <end position="34"/>
    </location>
    <ligand>
        <name>ATP</name>
        <dbReference type="ChEBI" id="CHEBI:30616"/>
    </ligand>
</feature>
<feature type="region of interest" description="Disordered" evidence="12">
    <location>
        <begin position="780"/>
        <end position="799"/>
    </location>
</feature>
<comment type="catalytic activity">
    <reaction evidence="8">
        <text>Couples ATP hydrolysis with the unwinding of duplex DNA by translocating in the 3'-5' direction.</text>
        <dbReference type="EC" id="5.6.2.4"/>
    </reaction>
</comment>
<evidence type="ECO:0000256" key="11">
    <source>
        <dbReference type="PROSITE-ProRule" id="PRU00560"/>
    </source>
</evidence>
<gene>
    <name evidence="15" type="ORF">EJ05DRAFT_119114</name>
</gene>
<evidence type="ECO:0000313" key="15">
    <source>
        <dbReference type="EMBL" id="KAF2755024.1"/>
    </source>
</evidence>
<evidence type="ECO:0000256" key="12">
    <source>
        <dbReference type="SAM" id="MobiDB-lite"/>
    </source>
</evidence>
<organism evidence="15 16">
    <name type="scientific">Pseudovirgaria hyperparasitica</name>
    <dbReference type="NCBI Taxonomy" id="470096"/>
    <lineage>
        <taxon>Eukaryota</taxon>
        <taxon>Fungi</taxon>
        <taxon>Dikarya</taxon>
        <taxon>Ascomycota</taxon>
        <taxon>Pezizomycotina</taxon>
        <taxon>Dothideomycetes</taxon>
        <taxon>Dothideomycetes incertae sedis</taxon>
        <taxon>Acrospermales</taxon>
        <taxon>Acrospermaceae</taxon>
        <taxon>Pseudovirgaria</taxon>
    </lineage>
</organism>
<keyword evidence="6" id="KW-0238">DNA-binding</keyword>
<keyword evidence="16" id="KW-1185">Reference proteome</keyword>
<feature type="domain" description="UvrD-like helicase C-terminal" evidence="14">
    <location>
        <begin position="278"/>
        <end position="589"/>
    </location>
</feature>
<proteinExistence type="inferred from homology"/>
<evidence type="ECO:0000256" key="5">
    <source>
        <dbReference type="ARBA" id="ARBA00022840"/>
    </source>
</evidence>
<keyword evidence="4 11" id="KW-0347">Helicase</keyword>
<feature type="compositionally biased region" description="Polar residues" evidence="12">
    <location>
        <begin position="889"/>
        <end position="905"/>
    </location>
</feature>
<dbReference type="Gene3D" id="3.40.50.300">
    <property type="entry name" value="P-loop containing nucleotide triphosphate hydrolases"/>
    <property type="match status" value="2"/>
</dbReference>
<dbReference type="InterPro" id="IPR027417">
    <property type="entry name" value="P-loop_NTPase"/>
</dbReference>
<dbReference type="Pfam" id="PF13361">
    <property type="entry name" value="UvrD_C"/>
    <property type="match status" value="1"/>
</dbReference>
<evidence type="ECO:0000256" key="4">
    <source>
        <dbReference type="ARBA" id="ARBA00022806"/>
    </source>
</evidence>
<evidence type="ECO:0000256" key="2">
    <source>
        <dbReference type="ARBA" id="ARBA00022741"/>
    </source>
</evidence>
<dbReference type="GO" id="GO:0003677">
    <property type="term" value="F:DNA binding"/>
    <property type="evidence" value="ECO:0007669"/>
    <property type="project" value="UniProtKB-KW"/>
</dbReference>
<feature type="region of interest" description="Disordered" evidence="12">
    <location>
        <begin position="889"/>
        <end position="967"/>
    </location>
</feature>
<comment type="similarity">
    <text evidence="1">Belongs to the helicase family. UvrD subfamily.</text>
</comment>
<dbReference type="CDD" id="cd18807">
    <property type="entry name" value="SF1_C_UvrD"/>
    <property type="match status" value="1"/>
</dbReference>
<evidence type="ECO:0000256" key="8">
    <source>
        <dbReference type="ARBA" id="ARBA00034617"/>
    </source>
</evidence>
<reference evidence="15" key="1">
    <citation type="journal article" date="2020" name="Stud. Mycol.">
        <title>101 Dothideomycetes genomes: a test case for predicting lifestyles and emergence of pathogens.</title>
        <authorList>
            <person name="Haridas S."/>
            <person name="Albert R."/>
            <person name="Binder M."/>
            <person name="Bloem J."/>
            <person name="Labutti K."/>
            <person name="Salamov A."/>
            <person name="Andreopoulos B."/>
            <person name="Baker S."/>
            <person name="Barry K."/>
            <person name="Bills G."/>
            <person name="Bluhm B."/>
            <person name="Cannon C."/>
            <person name="Castanera R."/>
            <person name="Culley D."/>
            <person name="Daum C."/>
            <person name="Ezra D."/>
            <person name="Gonzalez J."/>
            <person name="Henrissat B."/>
            <person name="Kuo A."/>
            <person name="Liang C."/>
            <person name="Lipzen A."/>
            <person name="Lutzoni F."/>
            <person name="Magnuson J."/>
            <person name="Mondo S."/>
            <person name="Nolan M."/>
            <person name="Ohm R."/>
            <person name="Pangilinan J."/>
            <person name="Park H.-J."/>
            <person name="Ramirez L."/>
            <person name="Alfaro M."/>
            <person name="Sun H."/>
            <person name="Tritt A."/>
            <person name="Yoshinaga Y."/>
            <person name="Zwiers L.-H."/>
            <person name="Turgeon B."/>
            <person name="Goodwin S."/>
            <person name="Spatafora J."/>
            <person name="Crous P."/>
            <person name="Grigoriev I."/>
        </authorList>
    </citation>
    <scope>NUCLEOTIDE SEQUENCE</scope>
    <source>
        <strain evidence="15">CBS 121739</strain>
    </source>
</reference>
<dbReference type="InterPro" id="IPR000212">
    <property type="entry name" value="DNA_helicase_UvrD/REP"/>
</dbReference>
<dbReference type="Gene3D" id="1.10.10.160">
    <property type="match status" value="1"/>
</dbReference>
<name>A0A6A6VZ42_9PEZI</name>
<dbReference type="PANTHER" id="PTHR11070">
    <property type="entry name" value="UVRD / RECB / PCRA DNA HELICASE FAMILY MEMBER"/>
    <property type="match status" value="1"/>
</dbReference>
<dbReference type="InterPro" id="IPR013986">
    <property type="entry name" value="DExx_box_DNA_helicase_dom_sf"/>
</dbReference>